<gene>
    <name evidence="2" type="ORF">SAMN04488498_109159</name>
</gene>
<keyword evidence="1" id="KW-0472">Membrane</keyword>
<keyword evidence="1" id="KW-0812">Transmembrane</keyword>
<evidence type="ECO:0000313" key="2">
    <source>
        <dbReference type="EMBL" id="SFK63082.1"/>
    </source>
</evidence>
<proteinExistence type="predicted"/>
<accession>A0A1I4B2F7</accession>
<dbReference type="EMBL" id="FOSL01000009">
    <property type="protein sequence ID" value="SFK63082.1"/>
    <property type="molecule type" value="Genomic_DNA"/>
</dbReference>
<name>A0A1I4B2F7_9HYPH</name>
<keyword evidence="1" id="KW-1133">Transmembrane helix</keyword>
<sequence>MRPQVRATNASYTDATALRSTVAHGPGNRNLPAPGPFSANAAGARDGALGGALMTGLLVMYPVAAIVVLFSLALPAIAG</sequence>
<evidence type="ECO:0000256" key="1">
    <source>
        <dbReference type="SAM" id="Phobius"/>
    </source>
</evidence>
<dbReference type="RefSeq" id="WP_149761189.1">
    <property type="nucleotide sequence ID" value="NZ_BSPE01000078.1"/>
</dbReference>
<organism evidence="2 3">
    <name type="scientific">Neomesorhizobium albiziae</name>
    <dbReference type="NCBI Taxonomy" id="335020"/>
    <lineage>
        <taxon>Bacteria</taxon>
        <taxon>Pseudomonadati</taxon>
        <taxon>Pseudomonadota</taxon>
        <taxon>Alphaproteobacteria</taxon>
        <taxon>Hyphomicrobiales</taxon>
        <taxon>Phyllobacteriaceae</taxon>
        <taxon>Neomesorhizobium</taxon>
    </lineage>
</organism>
<evidence type="ECO:0000313" key="3">
    <source>
        <dbReference type="Proteomes" id="UP000323300"/>
    </source>
</evidence>
<protein>
    <submittedName>
        <fullName evidence="2">Uncharacterized protein</fullName>
    </submittedName>
</protein>
<dbReference type="Proteomes" id="UP000323300">
    <property type="component" value="Unassembled WGS sequence"/>
</dbReference>
<dbReference type="AlphaFoldDB" id="A0A1I4B2F7"/>
<keyword evidence="3" id="KW-1185">Reference proteome</keyword>
<reference evidence="2 3" key="1">
    <citation type="submission" date="2016-10" db="EMBL/GenBank/DDBJ databases">
        <authorList>
            <person name="Varghese N."/>
            <person name="Submissions S."/>
        </authorList>
    </citation>
    <scope>NUCLEOTIDE SEQUENCE [LARGE SCALE GENOMIC DNA]</scope>
    <source>
        <strain evidence="2 3">DSM 21822</strain>
    </source>
</reference>
<feature type="transmembrane region" description="Helical" evidence="1">
    <location>
        <begin position="59"/>
        <end position="78"/>
    </location>
</feature>